<evidence type="ECO:0000256" key="9">
    <source>
        <dbReference type="ARBA" id="ARBA00022741"/>
    </source>
</evidence>
<dbReference type="AlphaFoldDB" id="L0ERF3"/>
<feature type="binding site" evidence="14">
    <location>
        <position position="233"/>
    </location>
    <ligand>
        <name>ATP</name>
        <dbReference type="ChEBI" id="CHEBI:30616"/>
    </ligand>
</feature>
<dbReference type="NCBIfam" id="TIGR00057">
    <property type="entry name" value="L-threonylcarbamoyladenylate synthase"/>
    <property type="match status" value="1"/>
</dbReference>
<evidence type="ECO:0000256" key="1">
    <source>
        <dbReference type="ARBA" id="ARBA00004496"/>
    </source>
</evidence>
<accession>L0ERF3</accession>
<sequence>MVKILSITDANAIKIACEFLEAGIPIAIPTETVYGLAVDSRNPLAIRRLYEIKKRPLFNPLICHVADISMACKYVNFDPVSLRLAKAFWPGPLTLNLPLSSHNTIHPLATANLKTICIRVPCGFSNKLILAYNYPLTIPSANLSGRISLTCAKDIQATFGDNVPLILDGGNSKIGLESTIIKVKLDGQLQMLRPGGLEAEKIEDISETKIDRAYLSISDISKIESPGTLKSHYAPRALVRLEATHVNPGEALIRFKNMSIRNIENASLILDLSVSGNLKEAAANLFAYMKIADDTGVSSIAFTKIPNHGIGEAINDRLTRAAAPRN</sequence>
<evidence type="ECO:0000256" key="7">
    <source>
        <dbReference type="ARBA" id="ARBA00022694"/>
    </source>
</evidence>
<dbReference type="PANTHER" id="PTHR17490">
    <property type="entry name" value="SUA5"/>
    <property type="match status" value="1"/>
</dbReference>
<feature type="binding site" evidence="14">
    <location>
        <position position="119"/>
    </location>
    <ligand>
        <name>L-threonine</name>
        <dbReference type="ChEBI" id="CHEBI:57926"/>
    </ligand>
</feature>
<dbReference type="KEGG" id="lcc:B488_00610"/>
<proteinExistence type="inferred from homology"/>
<dbReference type="InterPro" id="IPR050156">
    <property type="entry name" value="TC-AMP_synthase_SUA5"/>
</dbReference>
<keyword evidence="5 13" id="KW-0963">Cytoplasm</keyword>
<dbReference type="eggNOG" id="COG0009">
    <property type="taxonomic scope" value="Bacteria"/>
</dbReference>
<evidence type="ECO:0000256" key="6">
    <source>
        <dbReference type="ARBA" id="ARBA00022679"/>
    </source>
</evidence>
<comment type="catalytic activity">
    <reaction evidence="12 13">
        <text>L-threonine + hydrogencarbonate + ATP = L-threonylcarbamoyladenylate + diphosphate + H2O</text>
        <dbReference type="Rhea" id="RHEA:36407"/>
        <dbReference type="ChEBI" id="CHEBI:15377"/>
        <dbReference type="ChEBI" id="CHEBI:17544"/>
        <dbReference type="ChEBI" id="CHEBI:30616"/>
        <dbReference type="ChEBI" id="CHEBI:33019"/>
        <dbReference type="ChEBI" id="CHEBI:57926"/>
        <dbReference type="ChEBI" id="CHEBI:73682"/>
        <dbReference type="EC" id="2.7.7.87"/>
    </reaction>
</comment>
<dbReference type="Gene3D" id="3.40.50.11030">
    <property type="entry name" value="Threonylcarbamoyl-AMP synthase, C-terminal domain"/>
    <property type="match status" value="1"/>
</dbReference>
<feature type="binding site" evidence="14">
    <location>
        <position position="140"/>
    </location>
    <ligand>
        <name>ATP</name>
        <dbReference type="ChEBI" id="CHEBI:30616"/>
    </ligand>
</feature>
<evidence type="ECO:0000256" key="14">
    <source>
        <dbReference type="PIRSR" id="PIRSR004930-1"/>
    </source>
</evidence>
<feature type="binding site" evidence="14">
    <location>
        <position position="59"/>
    </location>
    <ligand>
        <name>ATP</name>
        <dbReference type="ChEBI" id="CHEBI:30616"/>
    </ligand>
</feature>
<evidence type="ECO:0000313" key="16">
    <source>
        <dbReference type="EMBL" id="AGA64054.1"/>
    </source>
</evidence>
<comment type="function">
    <text evidence="13">Required for the formation of a threonylcarbamoyl group on adenosine at position 37 (t(6)A37) in tRNAs that read codons beginning with adenine.</text>
</comment>
<protein>
    <recommendedName>
        <fullName evidence="4 13">Threonylcarbamoyl-AMP synthase</fullName>
        <shortName evidence="13">TC-AMP synthase</shortName>
        <ecNumber evidence="3 13">2.7.7.87</ecNumber>
    </recommendedName>
    <alternativeName>
        <fullName evidence="11 13">L-threonylcarbamoyladenylate synthase</fullName>
    </alternativeName>
</protein>
<evidence type="ECO:0000256" key="13">
    <source>
        <dbReference type="PIRNR" id="PIRNR004930"/>
    </source>
</evidence>
<keyword evidence="7 13" id="KW-0819">tRNA processing</keyword>
<comment type="similarity">
    <text evidence="2 13">Belongs to the SUA5 family.</text>
</comment>
<evidence type="ECO:0000313" key="17">
    <source>
        <dbReference type="Proteomes" id="UP000010799"/>
    </source>
</evidence>
<dbReference type="Proteomes" id="UP000010799">
    <property type="component" value="Chromosome"/>
</dbReference>
<dbReference type="GO" id="GO:0008033">
    <property type="term" value="P:tRNA processing"/>
    <property type="evidence" value="ECO:0007669"/>
    <property type="project" value="UniProtKB-KW"/>
</dbReference>
<evidence type="ECO:0000256" key="11">
    <source>
        <dbReference type="ARBA" id="ARBA00029774"/>
    </source>
</evidence>
<keyword evidence="6 13" id="KW-0808">Transferase</keyword>
<feature type="binding site" evidence="14">
    <location>
        <position position="148"/>
    </location>
    <ligand>
        <name>ATP</name>
        <dbReference type="ChEBI" id="CHEBI:30616"/>
    </ligand>
</feature>
<dbReference type="PANTHER" id="PTHR17490:SF16">
    <property type="entry name" value="THREONYLCARBAMOYL-AMP SYNTHASE"/>
    <property type="match status" value="1"/>
</dbReference>
<keyword evidence="9 13" id="KW-0547">Nucleotide-binding</keyword>
<name>L0ERF3_LIBCB</name>
<dbReference type="Gene3D" id="3.90.870.10">
    <property type="entry name" value="DHBP synthase"/>
    <property type="match status" value="1"/>
</dbReference>
<dbReference type="PATRIC" id="fig|1215343.11.peg.64"/>
<keyword evidence="8 13" id="KW-0548">Nucleotidyltransferase</keyword>
<dbReference type="GO" id="GO:0061710">
    <property type="term" value="F:L-threonylcarbamoyladenylate synthase"/>
    <property type="evidence" value="ECO:0007669"/>
    <property type="project" value="UniProtKB-EC"/>
</dbReference>
<dbReference type="EMBL" id="CP003789">
    <property type="protein sequence ID" value="AGA64054.1"/>
    <property type="molecule type" value="Genomic_DNA"/>
</dbReference>
<feature type="domain" description="YrdC-like" evidence="15">
    <location>
        <begin position="10"/>
        <end position="197"/>
    </location>
</feature>
<dbReference type="GO" id="GO:0000049">
    <property type="term" value="F:tRNA binding"/>
    <property type="evidence" value="ECO:0007669"/>
    <property type="project" value="TreeGrafter"/>
</dbReference>
<organism evidence="16 17">
    <name type="scientific">Liberibacter crescens (strain BT-1)</name>
    <dbReference type="NCBI Taxonomy" id="1215343"/>
    <lineage>
        <taxon>Bacteria</taxon>
        <taxon>Pseudomonadati</taxon>
        <taxon>Pseudomonadota</taxon>
        <taxon>Alphaproteobacteria</taxon>
        <taxon>Hyphomicrobiales</taxon>
        <taxon>Rhizobiaceae</taxon>
        <taxon>Liberibacter</taxon>
    </lineage>
</organism>
<reference evidence="16 17" key="1">
    <citation type="journal article" date="2012" name="Stand. Genomic Sci.">
        <title>Complete genome sequence of Liberibacter crescens BT-1.</title>
        <authorList>
            <person name="Leonard M.T."/>
            <person name="Fagen J.R."/>
            <person name="Davis-Richardson A.G."/>
            <person name="Davis M.J."/>
            <person name="Triplett E.W."/>
        </authorList>
    </citation>
    <scope>NUCLEOTIDE SEQUENCE [LARGE SCALE GENOMIC DNA]</scope>
    <source>
        <strain evidence="16 17">BT-1</strain>
    </source>
</reference>
<dbReference type="PIRSF" id="PIRSF004930">
    <property type="entry name" value="Tln_factor_SUA5"/>
    <property type="match status" value="1"/>
</dbReference>
<feature type="binding site" evidence="14">
    <location>
        <position position="115"/>
    </location>
    <ligand>
        <name>ATP</name>
        <dbReference type="ChEBI" id="CHEBI:30616"/>
    </ligand>
</feature>
<dbReference type="SUPFAM" id="SSF55821">
    <property type="entry name" value="YrdC/RibB"/>
    <property type="match status" value="1"/>
</dbReference>
<gene>
    <name evidence="16" type="ordered locus">B488_00610</name>
</gene>
<dbReference type="InterPro" id="IPR010923">
    <property type="entry name" value="T(6)A37_SUA5"/>
</dbReference>
<comment type="subcellular location">
    <subcellularLocation>
        <location evidence="1 13">Cytoplasm</location>
    </subcellularLocation>
</comment>
<feature type="binding site" evidence="14">
    <location>
        <position position="55"/>
    </location>
    <ligand>
        <name>ATP</name>
        <dbReference type="ChEBI" id="CHEBI:30616"/>
    </ligand>
</feature>
<dbReference type="InterPro" id="IPR005145">
    <property type="entry name" value="Sua5_C"/>
</dbReference>
<evidence type="ECO:0000256" key="4">
    <source>
        <dbReference type="ARBA" id="ARBA00015492"/>
    </source>
</evidence>
<evidence type="ECO:0000256" key="3">
    <source>
        <dbReference type="ARBA" id="ARBA00012584"/>
    </source>
</evidence>
<dbReference type="GO" id="GO:0005737">
    <property type="term" value="C:cytoplasm"/>
    <property type="evidence" value="ECO:0007669"/>
    <property type="project" value="UniProtKB-SubCell"/>
</dbReference>
<evidence type="ECO:0000256" key="12">
    <source>
        <dbReference type="ARBA" id="ARBA00048366"/>
    </source>
</evidence>
<dbReference type="InterPro" id="IPR017945">
    <property type="entry name" value="DHBP_synth_RibB-like_a/b_dom"/>
</dbReference>
<dbReference type="EC" id="2.7.7.87" evidence="3 13"/>
<feature type="binding site" evidence="14">
    <location>
        <position position="178"/>
    </location>
    <ligand>
        <name>L-threonine</name>
        <dbReference type="ChEBI" id="CHEBI:57926"/>
    </ligand>
</feature>
<evidence type="ECO:0000256" key="8">
    <source>
        <dbReference type="ARBA" id="ARBA00022695"/>
    </source>
</evidence>
<evidence type="ECO:0000256" key="10">
    <source>
        <dbReference type="ARBA" id="ARBA00022840"/>
    </source>
</evidence>
<dbReference type="InterPro" id="IPR038385">
    <property type="entry name" value="Sua5/YwlC_C"/>
</dbReference>
<feature type="binding site" evidence="14">
    <location>
        <position position="193"/>
    </location>
    <ligand>
        <name>ATP</name>
        <dbReference type="ChEBI" id="CHEBI:30616"/>
    </ligand>
</feature>
<keyword evidence="17" id="KW-1185">Reference proteome</keyword>
<dbReference type="Pfam" id="PF03481">
    <property type="entry name" value="Sua5_C"/>
    <property type="match status" value="1"/>
</dbReference>
<keyword evidence="10 13" id="KW-0067">ATP-binding</keyword>
<evidence type="ECO:0000259" key="15">
    <source>
        <dbReference type="PROSITE" id="PS51163"/>
    </source>
</evidence>
<feature type="binding site" evidence="14">
    <location>
        <position position="32"/>
    </location>
    <ligand>
        <name>L-threonine</name>
        <dbReference type="ChEBI" id="CHEBI:57926"/>
    </ligand>
</feature>
<feature type="binding site" evidence="14">
    <location>
        <position position="64"/>
    </location>
    <ligand>
        <name>L-threonine</name>
        <dbReference type="ChEBI" id="CHEBI:57926"/>
    </ligand>
</feature>
<dbReference type="RefSeq" id="WP_015272481.1">
    <property type="nucleotide sequence ID" value="NC_019907.1"/>
</dbReference>
<dbReference type="GO" id="GO:0003725">
    <property type="term" value="F:double-stranded RNA binding"/>
    <property type="evidence" value="ECO:0007669"/>
    <property type="project" value="UniProtKB-UniRule"/>
</dbReference>
<evidence type="ECO:0000256" key="5">
    <source>
        <dbReference type="ARBA" id="ARBA00022490"/>
    </source>
</evidence>
<dbReference type="STRING" id="1215343.B488_00610"/>
<evidence type="ECO:0000256" key="2">
    <source>
        <dbReference type="ARBA" id="ARBA00007663"/>
    </source>
</evidence>
<dbReference type="InterPro" id="IPR006070">
    <property type="entry name" value="Sua5-like_dom"/>
</dbReference>
<dbReference type="GO" id="GO:0005524">
    <property type="term" value="F:ATP binding"/>
    <property type="evidence" value="ECO:0007669"/>
    <property type="project" value="UniProtKB-UniRule"/>
</dbReference>
<dbReference type="GO" id="GO:0006450">
    <property type="term" value="P:regulation of translational fidelity"/>
    <property type="evidence" value="ECO:0007669"/>
    <property type="project" value="TreeGrafter"/>
</dbReference>
<dbReference type="PROSITE" id="PS51163">
    <property type="entry name" value="YRDC"/>
    <property type="match status" value="1"/>
</dbReference>
<dbReference type="Pfam" id="PF01300">
    <property type="entry name" value="Sua5_yciO_yrdC"/>
    <property type="match status" value="1"/>
</dbReference>
<dbReference type="HOGENOM" id="CLU_031397_0_2_5"/>